<proteinExistence type="predicted"/>
<keyword evidence="2" id="KW-1185">Reference proteome</keyword>
<organism evidence="1 2">
    <name type="scientific">Roseibium porphyridii</name>
    <dbReference type="NCBI Taxonomy" id="2866279"/>
    <lineage>
        <taxon>Bacteria</taxon>
        <taxon>Pseudomonadati</taxon>
        <taxon>Pseudomonadota</taxon>
        <taxon>Alphaproteobacteria</taxon>
        <taxon>Hyphomicrobiales</taxon>
        <taxon>Stappiaceae</taxon>
        <taxon>Roseibium</taxon>
    </lineage>
</organism>
<accession>A0ABY8F978</accession>
<dbReference type="EMBL" id="CP120863">
    <property type="protein sequence ID" value="WFE89795.1"/>
    <property type="molecule type" value="Genomic_DNA"/>
</dbReference>
<reference evidence="1 2" key="1">
    <citation type="submission" date="2023-03" db="EMBL/GenBank/DDBJ databases">
        <title>Roseibium porphyridii sp. nov. and Roseibium rhodosorbium sp. nov. isolated from marine algae, Porphyridium cruentum and Rhodosorus marinus, respectively.</title>
        <authorList>
            <person name="Lee M.W."/>
            <person name="Choi B.J."/>
            <person name="Lee J.K."/>
            <person name="Choi D.G."/>
            <person name="Baek J.H."/>
            <person name="Bayburt H."/>
            <person name="Kim J.M."/>
            <person name="Han D.M."/>
            <person name="Kim K.H."/>
            <person name="Jeon C.O."/>
        </authorList>
    </citation>
    <scope>NUCLEOTIDE SEQUENCE [LARGE SCALE GENOMIC DNA]</scope>
    <source>
        <strain evidence="1 2">KMA01</strain>
    </source>
</reference>
<dbReference type="SUPFAM" id="SSF69118">
    <property type="entry name" value="AhpD-like"/>
    <property type="match status" value="1"/>
</dbReference>
<name>A0ABY8F978_9HYPH</name>
<dbReference type="InterPro" id="IPR029032">
    <property type="entry name" value="AhpD-like"/>
</dbReference>
<dbReference type="Proteomes" id="UP001209803">
    <property type="component" value="Chromosome"/>
</dbReference>
<evidence type="ECO:0008006" key="3">
    <source>
        <dbReference type="Google" id="ProtNLM"/>
    </source>
</evidence>
<evidence type="ECO:0000313" key="1">
    <source>
        <dbReference type="EMBL" id="WFE89795.1"/>
    </source>
</evidence>
<dbReference type="Gene3D" id="1.20.1290.10">
    <property type="entry name" value="AhpD-like"/>
    <property type="match status" value="1"/>
</dbReference>
<gene>
    <name evidence="1" type="ORF">K1718_00085</name>
</gene>
<sequence>MDFTKKLTLEPSKVTDQDRTAVLDAGHSQTALKDVIAIVSLFSCFNRLVDGHGIEGSPKIFDRDADMFHAGGYLPPPK</sequence>
<protein>
    <recommendedName>
        <fullName evidence="3">Peroxidase</fullName>
    </recommendedName>
</protein>
<evidence type="ECO:0000313" key="2">
    <source>
        <dbReference type="Proteomes" id="UP001209803"/>
    </source>
</evidence>
<dbReference type="RefSeq" id="WP_265680180.1">
    <property type="nucleotide sequence ID" value="NZ_CP120863.1"/>
</dbReference>